<dbReference type="OrthoDB" id="7742354at2"/>
<proteinExistence type="predicted"/>
<dbReference type="RefSeq" id="WP_157708023.1">
    <property type="nucleotide sequence ID" value="NZ_CP034348.1"/>
</dbReference>
<gene>
    <name evidence="2" type="ORF">EI983_14150</name>
</gene>
<dbReference type="InterPro" id="IPR036844">
    <property type="entry name" value="Hint_dom_sf"/>
</dbReference>
<organism evidence="2 3">
    <name type="scientific">Roseovarius faecimaris</name>
    <dbReference type="NCBI Taxonomy" id="2494550"/>
    <lineage>
        <taxon>Bacteria</taxon>
        <taxon>Pseudomonadati</taxon>
        <taxon>Pseudomonadota</taxon>
        <taxon>Alphaproteobacteria</taxon>
        <taxon>Rhodobacterales</taxon>
        <taxon>Roseobacteraceae</taxon>
        <taxon>Roseovarius</taxon>
    </lineage>
</organism>
<dbReference type="InterPro" id="IPR028992">
    <property type="entry name" value="Hedgehog/Intein_dom"/>
</dbReference>
<keyword evidence="3" id="KW-1185">Reference proteome</keyword>
<dbReference type="SUPFAM" id="SSF51294">
    <property type="entry name" value="Hedgehog/intein (Hint) domain"/>
    <property type="match status" value="1"/>
</dbReference>
<dbReference type="Pfam" id="PF13403">
    <property type="entry name" value="Hint_2"/>
    <property type="match status" value="1"/>
</dbReference>
<dbReference type="EMBL" id="CP034348">
    <property type="protein sequence ID" value="QGX99341.1"/>
    <property type="molecule type" value="Genomic_DNA"/>
</dbReference>
<name>A0A6I6IUA8_9RHOB</name>
<accession>A0A6I6IUA8</accession>
<dbReference type="KEGG" id="rom:EI983_14150"/>
<protein>
    <recommendedName>
        <fullName evidence="1">Hedgehog/Intein (Hint) domain-containing protein</fullName>
    </recommendedName>
</protein>
<evidence type="ECO:0000259" key="1">
    <source>
        <dbReference type="Pfam" id="PF13403"/>
    </source>
</evidence>
<feature type="domain" description="Hedgehog/Intein (Hint)" evidence="1">
    <location>
        <begin position="146"/>
        <end position="283"/>
    </location>
</feature>
<dbReference type="Proteomes" id="UP000428330">
    <property type="component" value="Chromosome"/>
</dbReference>
<evidence type="ECO:0000313" key="2">
    <source>
        <dbReference type="EMBL" id="QGX99341.1"/>
    </source>
</evidence>
<evidence type="ECO:0000313" key="3">
    <source>
        <dbReference type="Proteomes" id="UP000428330"/>
    </source>
</evidence>
<reference evidence="3" key="1">
    <citation type="submission" date="2018-12" db="EMBL/GenBank/DDBJ databases">
        <title>Complete genome sequence of Roseovarius sp. MME-070.</title>
        <authorList>
            <person name="Nam Y.-D."/>
            <person name="Kang J."/>
            <person name="Chung W.-H."/>
            <person name="Park Y.S."/>
        </authorList>
    </citation>
    <scope>NUCLEOTIDE SEQUENCE [LARGE SCALE GENOMIC DNA]</scope>
    <source>
        <strain evidence="3">MME-070</strain>
    </source>
</reference>
<sequence length="350" mass="37762">MSTYISEAHYSGSVVVDFIEVAVDRDTDVSGWQIEVYDGIGQHVATMSFPASIATEGGHDVYLFDKNVSGFPSLADSVSVAIVDDTGTVQQFISFHPDPFEAVNGSAAGTTPAYVGVSAGNGESVQSDDGGATYYTQTEENPGTIPCFAPGMMVECPGGPRAVETLGAGDHVLTREVGAQPVLWACRRSVVFTRADHSDRPVLVPEGTLNARRDLIVSGQHRLLFCAGAPGDEDLLIPAKACLGFRGIRQMRGQRQITWHHFALGAHHAVRVNGVWAESLLLGHVMMRGLPRRDRRFLERLFGDGTIRRSGRAPLNGPMAYRCLTPREGRAFLKARQPGGRRKIPVGPPV</sequence>
<dbReference type="AlphaFoldDB" id="A0A6I6IUA8"/>